<keyword evidence="2" id="KW-1185">Reference proteome</keyword>
<dbReference type="Proteomes" id="UP000460272">
    <property type="component" value="Unassembled WGS sequence"/>
</dbReference>
<gene>
    <name evidence="1" type="ORF">EAS64_24330</name>
</gene>
<protein>
    <submittedName>
        <fullName evidence="1">Uncharacterized protein</fullName>
    </submittedName>
</protein>
<sequence length="73" mass="7906">MTEMLTAASQAGLVVDKVYVGYLFWGRPSPFQLWEDLQDLLRRTKADFDPTGAQARAAWKAPMPAGAGVAGHA</sequence>
<name>A0A6P2BWK0_9ACTN</name>
<evidence type="ECO:0000313" key="2">
    <source>
        <dbReference type="Proteomes" id="UP000460272"/>
    </source>
</evidence>
<evidence type="ECO:0000313" key="1">
    <source>
        <dbReference type="EMBL" id="TVZ03509.1"/>
    </source>
</evidence>
<proteinExistence type="predicted"/>
<reference evidence="1 2" key="1">
    <citation type="submission" date="2018-11" db="EMBL/GenBank/DDBJ databases">
        <title>Trebonia kvetii gen.nov., sp.nov., a novel acidophilic actinobacterium, and proposal of the new actinobacterial family Treboniaceae fam. nov.</title>
        <authorList>
            <person name="Rapoport D."/>
            <person name="Sagova-Mareckova M."/>
            <person name="Sedlacek I."/>
            <person name="Provaznik J."/>
            <person name="Kralova S."/>
            <person name="Pavlinic D."/>
            <person name="Benes V."/>
            <person name="Kopecky J."/>
        </authorList>
    </citation>
    <scope>NUCLEOTIDE SEQUENCE [LARGE SCALE GENOMIC DNA]</scope>
    <source>
        <strain evidence="1 2">15Tr583</strain>
    </source>
</reference>
<organism evidence="1 2">
    <name type="scientific">Trebonia kvetii</name>
    <dbReference type="NCBI Taxonomy" id="2480626"/>
    <lineage>
        <taxon>Bacteria</taxon>
        <taxon>Bacillati</taxon>
        <taxon>Actinomycetota</taxon>
        <taxon>Actinomycetes</taxon>
        <taxon>Streptosporangiales</taxon>
        <taxon>Treboniaceae</taxon>
        <taxon>Trebonia</taxon>
    </lineage>
</organism>
<dbReference type="AlphaFoldDB" id="A0A6P2BWK0"/>
<dbReference type="RefSeq" id="WP_145856347.1">
    <property type="nucleotide sequence ID" value="NZ_RPFW01000004.1"/>
</dbReference>
<comment type="caution">
    <text evidence="1">The sequence shown here is derived from an EMBL/GenBank/DDBJ whole genome shotgun (WGS) entry which is preliminary data.</text>
</comment>
<dbReference type="EMBL" id="RPFW01000004">
    <property type="protein sequence ID" value="TVZ03509.1"/>
    <property type="molecule type" value="Genomic_DNA"/>
</dbReference>
<accession>A0A6P2BWK0</accession>